<evidence type="ECO:0000259" key="1">
    <source>
        <dbReference type="Pfam" id="PF13649"/>
    </source>
</evidence>
<feature type="domain" description="Methyltransferase" evidence="1">
    <location>
        <begin position="47"/>
        <end position="138"/>
    </location>
</feature>
<dbReference type="InterPro" id="IPR029063">
    <property type="entry name" value="SAM-dependent_MTases_sf"/>
</dbReference>
<dbReference type="Gene3D" id="3.40.50.150">
    <property type="entry name" value="Vaccinia Virus protein VP39"/>
    <property type="match status" value="1"/>
</dbReference>
<evidence type="ECO:0000313" key="2">
    <source>
        <dbReference type="EMBL" id="QJD79856.1"/>
    </source>
</evidence>
<dbReference type="GO" id="GO:0032259">
    <property type="term" value="P:methylation"/>
    <property type="evidence" value="ECO:0007669"/>
    <property type="project" value="UniProtKB-KW"/>
</dbReference>
<organism evidence="2 3">
    <name type="scientific">Spirosoma rhododendri</name>
    <dbReference type="NCBI Taxonomy" id="2728024"/>
    <lineage>
        <taxon>Bacteria</taxon>
        <taxon>Pseudomonadati</taxon>
        <taxon>Bacteroidota</taxon>
        <taxon>Cytophagia</taxon>
        <taxon>Cytophagales</taxon>
        <taxon>Cytophagaceae</taxon>
        <taxon>Spirosoma</taxon>
    </lineage>
</organism>
<dbReference type="PANTHER" id="PTHR42912">
    <property type="entry name" value="METHYLTRANSFERASE"/>
    <property type="match status" value="1"/>
</dbReference>
<protein>
    <submittedName>
        <fullName evidence="2">Class I SAM-dependent methyltransferase</fullName>
    </submittedName>
</protein>
<dbReference type="Pfam" id="PF13649">
    <property type="entry name" value="Methyltransf_25"/>
    <property type="match status" value="1"/>
</dbReference>
<name>A0A7L5DN77_9BACT</name>
<dbReference type="SUPFAM" id="SSF53335">
    <property type="entry name" value="S-adenosyl-L-methionine-dependent methyltransferases"/>
    <property type="match status" value="1"/>
</dbReference>
<dbReference type="KEGG" id="srho:HH216_16600"/>
<dbReference type="InterPro" id="IPR050508">
    <property type="entry name" value="Methyltransf_Superfamily"/>
</dbReference>
<dbReference type="AlphaFoldDB" id="A0A7L5DN77"/>
<dbReference type="RefSeq" id="WP_169551817.1">
    <property type="nucleotide sequence ID" value="NZ_CP051677.1"/>
</dbReference>
<reference evidence="2 3" key="1">
    <citation type="submission" date="2020-04" db="EMBL/GenBank/DDBJ databases">
        <title>Genome sequencing of novel species.</title>
        <authorList>
            <person name="Heo J."/>
            <person name="Kim S.-J."/>
            <person name="Kim J.-S."/>
            <person name="Hong S.-B."/>
            <person name="Kwon S.-W."/>
        </authorList>
    </citation>
    <scope>NUCLEOTIDE SEQUENCE [LARGE SCALE GENOMIC DNA]</scope>
    <source>
        <strain evidence="2 3">CJU-R4</strain>
    </source>
</reference>
<gene>
    <name evidence="2" type="ORF">HH216_16600</name>
</gene>
<dbReference type="CDD" id="cd02440">
    <property type="entry name" value="AdoMet_MTases"/>
    <property type="match status" value="1"/>
</dbReference>
<dbReference type="GO" id="GO:0008168">
    <property type="term" value="F:methyltransferase activity"/>
    <property type="evidence" value="ECO:0007669"/>
    <property type="project" value="UniProtKB-KW"/>
</dbReference>
<keyword evidence="3" id="KW-1185">Reference proteome</keyword>
<sequence>MQSTLLPSAVAETLSFNQQQIWSETDSFAVERYAQFMRHFAPDAIHVLDVGCNTGRGGQLLKQQRSHLRLCGIDLLEDRIRRVPPGIYERLIADSATALPFDDNTFDTIVAGELVEHIPASELPGMLREFHRVLTPGGRVLLTTPNPHSYLVNIRRHDVFADPSHVNIMAVPVLLDHLCQSGFSSNRVTGSGKVTRHLGERFPLFNVYGSYLTISQKN</sequence>
<keyword evidence="2" id="KW-0489">Methyltransferase</keyword>
<accession>A0A7L5DN77</accession>
<evidence type="ECO:0000313" key="3">
    <source>
        <dbReference type="Proteomes" id="UP000501128"/>
    </source>
</evidence>
<proteinExistence type="predicted"/>
<dbReference type="Proteomes" id="UP000501128">
    <property type="component" value="Chromosome"/>
</dbReference>
<dbReference type="EMBL" id="CP051677">
    <property type="protein sequence ID" value="QJD79856.1"/>
    <property type="molecule type" value="Genomic_DNA"/>
</dbReference>
<dbReference type="InterPro" id="IPR041698">
    <property type="entry name" value="Methyltransf_25"/>
</dbReference>
<keyword evidence="2" id="KW-0808">Transferase</keyword>